<dbReference type="AlphaFoldDB" id="A0A1B6I0S7"/>
<accession>A0A1B6I0S7</accession>
<dbReference type="EMBL" id="GECU01027183">
    <property type="protein sequence ID" value="JAS80523.1"/>
    <property type="molecule type" value="Transcribed_RNA"/>
</dbReference>
<feature type="chain" id="PRO_5008584696" evidence="1">
    <location>
        <begin position="20"/>
        <end position="154"/>
    </location>
</feature>
<reference evidence="2" key="1">
    <citation type="submission" date="2015-11" db="EMBL/GenBank/DDBJ databases">
        <title>De novo transcriptome assembly of four potential Pierce s Disease insect vectors from Arizona vineyards.</title>
        <authorList>
            <person name="Tassone E.E."/>
        </authorList>
    </citation>
    <scope>NUCLEOTIDE SEQUENCE</scope>
</reference>
<sequence length="154" mass="18522">MKIFLVNLWCLLLVVFVIAKHVHCVTDLVQLDKDISTIYQNPDPAKKLKLMEDVRLYLETLRRFNTMTKKGCPENSEQAAELVHSGGPNFLKSFAFYSDEEQVLRYKMNFTDFQFQEYQYYRLDAENEWSELKDQIAHLDRDRERENELRRKNY</sequence>
<keyword evidence="1" id="KW-0732">Signal</keyword>
<name>A0A1B6I0S7_9HEMI</name>
<proteinExistence type="predicted"/>
<gene>
    <name evidence="2" type="ORF">g.18252</name>
</gene>
<organism evidence="2">
    <name type="scientific">Homalodisca liturata</name>
    <dbReference type="NCBI Taxonomy" id="320908"/>
    <lineage>
        <taxon>Eukaryota</taxon>
        <taxon>Metazoa</taxon>
        <taxon>Ecdysozoa</taxon>
        <taxon>Arthropoda</taxon>
        <taxon>Hexapoda</taxon>
        <taxon>Insecta</taxon>
        <taxon>Pterygota</taxon>
        <taxon>Neoptera</taxon>
        <taxon>Paraneoptera</taxon>
        <taxon>Hemiptera</taxon>
        <taxon>Auchenorrhyncha</taxon>
        <taxon>Membracoidea</taxon>
        <taxon>Cicadellidae</taxon>
        <taxon>Cicadellinae</taxon>
        <taxon>Proconiini</taxon>
        <taxon>Homalodisca</taxon>
    </lineage>
</organism>
<evidence type="ECO:0000256" key="1">
    <source>
        <dbReference type="SAM" id="SignalP"/>
    </source>
</evidence>
<evidence type="ECO:0000313" key="2">
    <source>
        <dbReference type="EMBL" id="JAS80523.1"/>
    </source>
</evidence>
<protein>
    <submittedName>
        <fullName evidence="2">Uncharacterized protein</fullName>
    </submittedName>
</protein>
<feature type="signal peptide" evidence="1">
    <location>
        <begin position="1"/>
        <end position="19"/>
    </location>
</feature>